<dbReference type="Gene3D" id="3.40.50.620">
    <property type="entry name" value="HUPs"/>
    <property type="match status" value="2"/>
</dbReference>
<keyword evidence="2" id="KW-0547">Nucleotide-binding</keyword>
<feature type="binding site" evidence="2">
    <location>
        <begin position="7"/>
        <end position="20"/>
    </location>
    <ligand>
        <name>ATP</name>
        <dbReference type="ChEBI" id="CHEBI:30616"/>
    </ligand>
</feature>
<evidence type="ECO:0000313" key="4">
    <source>
        <dbReference type="EMBL" id="HJC48960.1"/>
    </source>
</evidence>
<reference evidence="4" key="1">
    <citation type="journal article" date="2021" name="PeerJ">
        <title>Extensive microbial diversity within the chicken gut microbiome revealed by metagenomics and culture.</title>
        <authorList>
            <person name="Gilroy R."/>
            <person name="Ravi A."/>
            <person name="Getino M."/>
            <person name="Pursley I."/>
            <person name="Horton D.L."/>
            <person name="Alikhan N.F."/>
            <person name="Baker D."/>
            <person name="Gharbi K."/>
            <person name="Hall N."/>
            <person name="Watson M."/>
            <person name="Adriaenssens E.M."/>
            <person name="Foster-Nyarko E."/>
            <person name="Jarju S."/>
            <person name="Secka A."/>
            <person name="Antonio M."/>
            <person name="Oren A."/>
            <person name="Chaudhuri R.R."/>
            <person name="La Ragione R."/>
            <person name="Hildebrand F."/>
            <person name="Pallen M.J."/>
        </authorList>
    </citation>
    <scope>NUCLEOTIDE SEQUENCE</scope>
    <source>
        <strain evidence="4">CHK183-5548</strain>
    </source>
</reference>
<proteinExistence type="inferred from homology"/>
<feature type="region of interest" description="Disordered" evidence="3">
    <location>
        <begin position="152"/>
        <end position="203"/>
    </location>
</feature>
<feature type="compositionally biased region" description="Polar residues" evidence="3">
    <location>
        <begin position="162"/>
        <end position="171"/>
    </location>
</feature>
<protein>
    <recommendedName>
        <fullName evidence="2">tRNA(Met) cytidine acetate ligase</fullName>
        <ecNumber evidence="2">6.3.4.-</ecNumber>
    </recommendedName>
</protein>
<keyword evidence="2" id="KW-0963">Cytoplasm</keyword>
<keyword evidence="2" id="KW-0694">RNA-binding</keyword>
<dbReference type="EMBL" id="DWWL01000086">
    <property type="protein sequence ID" value="HJC48960.1"/>
    <property type="molecule type" value="Genomic_DNA"/>
</dbReference>
<keyword evidence="2" id="KW-0067">ATP-binding</keyword>
<gene>
    <name evidence="2" type="primary">tmcAL</name>
    <name evidence="4" type="ORF">IAA04_13005</name>
</gene>
<comment type="subcellular location">
    <subcellularLocation>
        <location evidence="2">Cytoplasm</location>
    </subcellularLocation>
</comment>
<evidence type="ECO:0000256" key="1">
    <source>
        <dbReference type="ARBA" id="ARBA00022694"/>
    </source>
</evidence>
<evidence type="ECO:0000313" key="5">
    <source>
        <dbReference type="Proteomes" id="UP000823883"/>
    </source>
</evidence>
<dbReference type="PANTHER" id="PTHR37825">
    <property type="entry name" value="TRNA(MET) CYTIDINE ACETATE LIGASE"/>
    <property type="match status" value="1"/>
</dbReference>
<comment type="function">
    <text evidence="2">Catalyzes the formation of N(4)-acetylcytidine (ac(4)C) at the wobble position of elongator tRNA(Met), using acetate and ATP as substrates. First activates an acetate ion to form acetyladenylate (Ac-AMP) and then transfers the acetyl group to tRNA to form ac(4)C34.</text>
</comment>
<dbReference type="GO" id="GO:0000049">
    <property type="term" value="F:tRNA binding"/>
    <property type="evidence" value="ECO:0007669"/>
    <property type="project" value="UniProtKB-KW"/>
</dbReference>
<feature type="binding site" evidence="2">
    <location>
        <position position="212"/>
    </location>
    <ligand>
        <name>ATP</name>
        <dbReference type="ChEBI" id="CHEBI:30616"/>
    </ligand>
</feature>
<comment type="caution">
    <text evidence="4">The sequence shown here is derived from an EMBL/GenBank/DDBJ whole genome shotgun (WGS) entry which is preliminary data.</text>
</comment>
<dbReference type="SUPFAM" id="SSF52374">
    <property type="entry name" value="Nucleotidylyl transferase"/>
    <property type="match status" value="1"/>
</dbReference>
<dbReference type="Proteomes" id="UP000823883">
    <property type="component" value="Unassembled WGS sequence"/>
</dbReference>
<feature type="binding site" evidence="2">
    <location>
        <position position="237"/>
    </location>
    <ligand>
        <name>ATP</name>
        <dbReference type="ChEBI" id="CHEBI:30616"/>
    </ligand>
</feature>
<dbReference type="InterPro" id="IPR008513">
    <property type="entry name" value="tRNA(Met)_cyd_acetate_ligase"/>
</dbReference>
<dbReference type="GO" id="GO:0005524">
    <property type="term" value="F:ATP binding"/>
    <property type="evidence" value="ECO:0007669"/>
    <property type="project" value="UniProtKB-KW"/>
</dbReference>
<comment type="catalytic activity">
    <reaction evidence="2">
        <text>cytidine(34) in elongator tRNA(Met) + acetate + ATP = N(4)-acetylcytidine(34) in elongator tRNA(Met) + AMP + diphosphate</text>
        <dbReference type="Rhea" id="RHEA:58144"/>
        <dbReference type="Rhea" id="RHEA-COMP:10693"/>
        <dbReference type="Rhea" id="RHEA-COMP:10694"/>
        <dbReference type="ChEBI" id="CHEBI:30089"/>
        <dbReference type="ChEBI" id="CHEBI:30616"/>
        <dbReference type="ChEBI" id="CHEBI:33019"/>
        <dbReference type="ChEBI" id="CHEBI:74900"/>
        <dbReference type="ChEBI" id="CHEBI:82748"/>
        <dbReference type="ChEBI" id="CHEBI:456215"/>
    </reaction>
</comment>
<dbReference type="Pfam" id="PF05636">
    <property type="entry name" value="HIGH_NTase1"/>
    <property type="match status" value="1"/>
</dbReference>
<reference evidence="4" key="2">
    <citation type="submission" date="2021-04" db="EMBL/GenBank/DDBJ databases">
        <authorList>
            <person name="Gilroy R."/>
        </authorList>
    </citation>
    <scope>NUCLEOTIDE SEQUENCE</scope>
    <source>
        <strain evidence="4">CHK183-5548</strain>
    </source>
</reference>
<dbReference type="EC" id="6.3.4.-" evidence="2"/>
<accession>A0A9D2T8H0</accession>
<evidence type="ECO:0000256" key="2">
    <source>
        <dbReference type="HAMAP-Rule" id="MF_01539"/>
    </source>
</evidence>
<dbReference type="GO" id="GO:0006400">
    <property type="term" value="P:tRNA modification"/>
    <property type="evidence" value="ECO:0007669"/>
    <property type="project" value="UniProtKB-UniRule"/>
</dbReference>
<keyword evidence="2" id="KW-0820">tRNA-binding</keyword>
<feature type="binding site" evidence="2">
    <location>
        <position position="102"/>
    </location>
    <ligand>
        <name>ATP</name>
        <dbReference type="ChEBI" id="CHEBI:30616"/>
    </ligand>
</feature>
<evidence type="ECO:0000256" key="3">
    <source>
        <dbReference type="SAM" id="MobiDB-lite"/>
    </source>
</evidence>
<comment type="similarity">
    <text evidence="2">Belongs to the TmcAL family.</text>
</comment>
<comment type="caution">
    <text evidence="2">Lacks conserved residue(s) required for the propagation of feature annotation.</text>
</comment>
<dbReference type="AlphaFoldDB" id="A0A9D2T8H0"/>
<keyword evidence="1 2" id="KW-0819">tRNA processing</keyword>
<dbReference type="GO" id="GO:0016879">
    <property type="term" value="F:ligase activity, forming carbon-nitrogen bonds"/>
    <property type="evidence" value="ECO:0007669"/>
    <property type="project" value="UniProtKB-UniRule"/>
</dbReference>
<organism evidence="4 5">
    <name type="scientific">Candidatus Lachnoclostridium pullistercoris</name>
    <dbReference type="NCBI Taxonomy" id="2838632"/>
    <lineage>
        <taxon>Bacteria</taxon>
        <taxon>Bacillati</taxon>
        <taxon>Bacillota</taxon>
        <taxon>Clostridia</taxon>
        <taxon>Lachnospirales</taxon>
        <taxon>Lachnospiraceae</taxon>
    </lineage>
</organism>
<dbReference type="GO" id="GO:0005737">
    <property type="term" value="C:cytoplasm"/>
    <property type="evidence" value="ECO:0007669"/>
    <property type="project" value="UniProtKB-SubCell"/>
</dbReference>
<dbReference type="InterPro" id="IPR014729">
    <property type="entry name" value="Rossmann-like_a/b/a_fold"/>
</dbReference>
<dbReference type="HAMAP" id="MF_01539">
    <property type="entry name" value="TmcAL"/>
    <property type="match status" value="1"/>
</dbReference>
<dbReference type="PANTHER" id="PTHR37825:SF1">
    <property type="entry name" value="TRNA(MET) CYTIDINE ACETATE LIGASE"/>
    <property type="match status" value="1"/>
</dbReference>
<sequence>MNVTGIIAEYNPLHSGHRYHMERSRKETGADYIIAVMSGDYVQRGEPAVLDKHTRARMALLSGADLVLELPFPFCCSSAEDFAASGTGVLDALGVTDTLSFGSESGDLENMKKAARFLAREPEEFRLALKDALAAGQSFPAARQTALSQVLGTDADRKNKDQVSGTGSLSKPQVPGADSLGKPQIPGPNSLGKPQIPGTGSLSDSGFLAQPNNILGIEYLKALRRLDSRIRPFTISRAGSGYHESSVEERAFASATALRRLLREGDLSGLRNQVPPEILPLFSQGHFLFPEDCSQILNYAILMAQPGGYVRFNGFSKELSDRLACQAADGGSWNERILRLKTRNYTYTRISRALLSLMLNLTKEEADSWKDDFGPAPFTRILGFRRTAAPLLSAVKKHSSIPVIAKAADAEKLLPPKAAVMFRRGMEASQIRSSILAGKYGLSPVNEYRRPIQIL</sequence>
<name>A0A9D2T8H0_9FIRM</name>
<keyword evidence="2" id="KW-0436">Ligase</keyword>